<keyword evidence="13" id="KW-1185">Reference proteome</keyword>
<comment type="subcellular location">
    <subcellularLocation>
        <location evidence="1">Cell membrane</location>
        <topology evidence="1">Multi-pass membrane protein</topology>
    </subcellularLocation>
    <subcellularLocation>
        <location evidence="8">Membrane</location>
        <topology evidence="8">Multi-pass membrane protein</topology>
    </subcellularLocation>
</comment>
<feature type="transmembrane region" description="Helical" evidence="8">
    <location>
        <begin position="580"/>
        <end position="601"/>
    </location>
</feature>
<evidence type="ECO:0000256" key="5">
    <source>
        <dbReference type="ARBA" id="ARBA00022989"/>
    </source>
</evidence>
<evidence type="ECO:0000256" key="4">
    <source>
        <dbReference type="ARBA" id="ARBA00022692"/>
    </source>
</evidence>
<gene>
    <name evidence="12" type="ORF">R5R35_002490</name>
</gene>
<feature type="region of interest" description="Disordered" evidence="9">
    <location>
        <begin position="929"/>
        <end position="978"/>
    </location>
</feature>
<dbReference type="EMBL" id="JAZDUA010000301">
    <property type="protein sequence ID" value="KAK7861756.1"/>
    <property type="molecule type" value="Genomic_DNA"/>
</dbReference>
<dbReference type="InterPro" id="IPR032394">
    <property type="entry name" value="Anoct_dimer"/>
</dbReference>
<evidence type="ECO:0000256" key="6">
    <source>
        <dbReference type="ARBA" id="ARBA00023136"/>
    </source>
</evidence>
<keyword evidence="5 8" id="KW-1133">Transmembrane helix</keyword>
<feature type="compositionally biased region" description="Pro residues" evidence="9">
    <location>
        <begin position="53"/>
        <end position="66"/>
    </location>
</feature>
<organism evidence="12 13">
    <name type="scientific">Gryllus longicercus</name>
    <dbReference type="NCBI Taxonomy" id="2509291"/>
    <lineage>
        <taxon>Eukaryota</taxon>
        <taxon>Metazoa</taxon>
        <taxon>Ecdysozoa</taxon>
        <taxon>Arthropoda</taxon>
        <taxon>Hexapoda</taxon>
        <taxon>Insecta</taxon>
        <taxon>Pterygota</taxon>
        <taxon>Neoptera</taxon>
        <taxon>Polyneoptera</taxon>
        <taxon>Orthoptera</taxon>
        <taxon>Ensifera</taxon>
        <taxon>Gryllidea</taxon>
        <taxon>Grylloidea</taxon>
        <taxon>Gryllidae</taxon>
        <taxon>Gryllinae</taxon>
        <taxon>Gryllus</taxon>
    </lineage>
</organism>
<feature type="transmembrane region" description="Helical" evidence="8">
    <location>
        <begin position="335"/>
        <end position="362"/>
    </location>
</feature>
<dbReference type="Pfam" id="PF04547">
    <property type="entry name" value="Anoctamin"/>
    <property type="match status" value="1"/>
</dbReference>
<dbReference type="InterPro" id="IPR049452">
    <property type="entry name" value="Anoctamin_TM"/>
</dbReference>
<dbReference type="PANTHER" id="PTHR12308">
    <property type="entry name" value="ANOCTAMIN"/>
    <property type="match status" value="1"/>
</dbReference>
<comment type="caution">
    <text evidence="12">The sequence shown here is derived from an EMBL/GenBank/DDBJ whole genome shotgun (WGS) entry which is preliminary data.</text>
</comment>
<dbReference type="GO" id="GO:0005886">
    <property type="term" value="C:plasma membrane"/>
    <property type="evidence" value="ECO:0007669"/>
    <property type="project" value="UniProtKB-SubCell"/>
</dbReference>
<comment type="caution">
    <text evidence="8">Lacks conserved residue(s) required for the propagation of feature annotation.</text>
</comment>
<feature type="transmembrane region" description="Helical" evidence="8">
    <location>
        <begin position="492"/>
        <end position="516"/>
    </location>
</feature>
<evidence type="ECO:0000256" key="7">
    <source>
        <dbReference type="ARBA" id="ARBA00023180"/>
    </source>
</evidence>
<protein>
    <recommendedName>
        <fullName evidence="8">Anoctamin</fullName>
    </recommendedName>
</protein>
<evidence type="ECO:0000313" key="12">
    <source>
        <dbReference type="EMBL" id="KAK7861756.1"/>
    </source>
</evidence>
<keyword evidence="6 8" id="KW-0472">Membrane</keyword>
<feature type="transmembrane region" description="Helical" evidence="8">
    <location>
        <begin position="536"/>
        <end position="557"/>
    </location>
</feature>
<feature type="region of interest" description="Disordered" evidence="9">
    <location>
        <begin position="35"/>
        <end position="67"/>
    </location>
</feature>
<accession>A0AAN9VEZ8</accession>
<keyword evidence="4 8" id="KW-0812">Transmembrane</keyword>
<evidence type="ECO:0000256" key="2">
    <source>
        <dbReference type="ARBA" id="ARBA00009671"/>
    </source>
</evidence>
<evidence type="ECO:0000259" key="10">
    <source>
        <dbReference type="Pfam" id="PF04547"/>
    </source>
</evidence>
<dbReference type="Pfam" id="PF16178">
    <property type="entry name" value="Anoct_dimer"/>
    <property type="match status" value="1"/>
</dbReference>
<sequence>MAGKRCSLYRDERYELNGAEYSLGYGSINREQERQVILQDDEDSDGGLAMRASPPPPAGEAPPPPDAFFRDGRRRIDFVLVYEESATARTGSLISGRSGSVSSADPHGSASGNFVFGGGDKRANKRELWRQRFMANLRRTGLDMEEEVVESSNRKLVCFIKLHATWSVLCHFAEELNMRAPLQAHPNPSTNWSELLLKALRLPNVMCEDVPNKPLDYYTCPFRKSKIDRFLGSDNHDTYFTNVQRGRILYEILSTAVFGKKKKGEVGIERLVEEGVFVSAFPLHDGPYEVKRNKKGEIEQPLNPRQILYEYWARWGKWYKYQPLDHIREYFGEKIAIYFAWLGFYTGWLLPAAIVGVLVFLYGVCTMHTNRLAVEVCTQGQSLQMCPLCNEDIGCKYWNLSDVCGYAQVAYLFDHPGTVFYAIFVSFWAVTFLEYWKRKSASLAHHWDCMGFQEEEERPRPEFAARAPFLERNPVTGVREPSFPSHLRHKRIAAGIGIIFLMISLVIIFIVAVIIYRVLVSIPLFQNATFRSQAQAIANVTGAVVNLCLIMAMSRVYEKLAFKLTAWEMHRTQTEFDDNLTFKVFIFQFVNFYSSIFYIAFFKGRFVGYPGNYTLILKLRNEDCNAGGCLIELAQQLAVIMIGKQIINNAQEILVPKMKAWWQKRKIKLSKKHKTRWEEDYQLIDNEGLFQEYLEMVLQFGFITIFVAAFPLAPFFALLNNWVEIRLDAQKFVCETRRMVAERAENIGIWFKILDMLAHLAVISNGFLIAFTSEFLPKMLYQYEYDWDLVGYVNFTLAQAPEGTTNMPCRYRGLRDEQGKHTPFFWRLLAVRFAFVIVFEHVVFGVCRLIDVLVPDIPESLELKIKRERYLAKQALQDSETILKVAARKDDEEDERIPNGGMVLDLTAELGDDLSYGEINNLAKHHTTVEMGTDSEDTNSQTGTPEVFKRRSATSQRRDKRGRHSQISEGSKESNHKT</sequence>
<name>A0AAN9VEZ8_9ORTH</name>
<evidence type="ECO:0000256" key="3">
    <source>
        <dbReference type="ARBA" id="ARBA00022475"/>
    </source>
</evidence>
<evidence type="ECO:0000256" key="1">
    <source>
        <dbReference type="ARBA" id="ARBA00004651"/>
    </source>
</evidence>
<feature type="transmembrane region" description="Helical" evidence="8">
    <location>
        <begin position="747"/>
        <end position="771"/>
    </location>
</feature>
<dbReference type="Proteomes" id="UP001378592">
    <property type="component" value="Unassembled WGS sequence"/>
</dbReference>
<dbReference type="PANTHER" id="PTHR12308:SF87">
    <property type="entry name" value="ANOCTAMIN"/>
    <property type="match status" value="1"/>
</dbReference>
<evidence type="ECO:0000256" key="9">
    <source>
        <dbReference type="SAM" id="MobiDB-lite"/>
    </source>
</evidence>
<reference evidence="12 13" key="1">
    <citation type="submission" date="2024-03" db="EMBL/GenBank/DDBJ databases">
        <title>The genome assembly and annotation of the cricket Gryllus longicercus Weissman &amp; Gray.</title>
        <authorList>
            <person name="Szrajer S."/>
            <person name="Gray D."/>
            <person name="Ylla G."/>
        </authorList>
    </citation>
    <scope>NUCLEOTIDE SEQUENCE [LARGE SCALE GENOMIC DNA]</scope>
    <source>
        <strain evidence="12">DAG 2021-001</strain>
        <tissue evidence="12">Whole body minus gut</tissue>
    </source>
</reference>
<feature type="transmembrane region" description="Helical" evidence="8">
    <location>
        <begin position="418"/>
        <end position="436"/>
    </location>
</feature>
<evidence type="ECO:0000256" key="8">
    <source>
        <dbReference type="RuleBase" id="RU280814"/>
    </source>
</evidence>
<feature type="compositionally biased region" description="Low complexity" evidence="9">
    <location>
        <begin position="93"/>
        <end position="103"/>
    </location>
</feature>
<comment type="similarity">
    <text evidence="2 8">Belongs to the anoctamin family.</text>
</comment>
<dbReference type="InterPro" id="IPR007632">
    <property type="entry name" value="Anoctamin"/>
</dbReference>
<proteinExistence type="inferred from homology"/>
<dbReference type="AlphaFoldDB" id="A0AAN9VEZ8"/>
<evidence type="ECO:0000313" key="13">
    <source>
        <dbReference type="Proteomes" id="UP001378592"/>
    </source>
</evidence>
<dbReference type="GO" id="GO:0046983">
    <property type="term" value="F:protein dimerization activity"/>
    <property type="evidence" value="ECO:0007669"/>
    <property type="project" value="InterPro"/>
</dbReference>
<keyword evidence="7" id="KW-0325">Glycoprotein</keyword>
<evidence type="ECO:0000259" key="11">
    <source>
        <dbReference type="Pfam" id="PF16178"/>
    </source>
</evidence>
<feature type="region of interest" description="Disordered" evidence="9">
    <location>
        <begin position="93"/>
        <end position="116"/>
    </location>
</feature>
<feature type="transmembrane region" description="Helical" evidence="8">
    <location>
        <begin position="696"/>
        <end position="719"/>
    </location>
</feature>
<feature type="domain" description="Anoctamin transmembrane" evidence="10">
    <location>
        <begin position="327"/>
        <end position="868"/>
    </location>
</feature>
<dbReference type="GO" id="GO:0005254">
    <property type="term" value="F:chloride channel activity"/>
    <property type="evidence" value="ECO:0007669"/>
    <property type="project" value="TreeGrafter"/>
</dbReference>
<feature type="domain" description="Anoctamin dimerisation" evidence="11">
    <location>
        <begin position="68"/>
        <end position="324"/>
    </location>
</feature>
<keyword evidence="3" id="KW-1003">Cell membrane</keyword>